<reference evidence="6 7" key="1">
    <citation type="submission" date="2019-06" db="EMBL/GenBank/DDBJ databases">
        <authorList>
            <person name="Rodrigo-Torres L."/>
            <person name="Arahal R. D."/>
            <person name="Lucena T."/>
        </authorList>
    </citation>
    <scope>NUCLEOTIDE SEQUENCE [LARGE SCALE GENOMIC DNA]</scope>
    <source>
        <strain evidence="6 7">SB0023/3</strain>
    </source>
</reference>
<dbReference type="PANTHER" id="PTHR43179:SF12">
    <property type="entry name" value="GALACTOFURANOSYLTRANSFERASE GLFT2"/>
    <property type="match status" value="1"/>
</dbReference>
<dbReference type="InterPro" id="IPR029044">
    <property type="entry name" value="Nucleotide-diphossugar_trans"/>
</dbReference>
<dbReference type="Gene3D" id="3.90.550.10">
    <property type="entry name" value="Spore Coat Polysaccharide Biosynthesis Protein SpsA, Chain A"/>
    <property type="match status" value="1"/>
</dbReference>
<organism evidence="6 7">
    <name type="scientific">Methylobacterium symbioticum</name>
    <dbReference type="NCBI Taxonomy" id="2584084"/>
    <lineage>
        <taxon>Bacteria</taxon>
        <taxon>Pseudomonadati</taxon>
        <taxon>Pseudomonadota</taxon>
        <taxon>Alphaproteobacteria</taxon>
        <taxon>Hyphomicrobiales</taxon>
        <taxon>Methylobacteriaceae</taxon>
        <taxon>Methylobacterium</taxon>
    </lineage>
</organism>
<name>A0A509ECJ8_9HYPH</name>
<protein>
    <recommendedName>
        <fullName evidence="8">Glycosyltransferase 2-like domain-containing protein</fullName>
    </recommendedName>
</protein>
<evidence type="ECO:0000259" key="4">
    <source>
        <dbReference type="Pfam" id="PF00535"/>
    </source>
</evidence>
<keyword evidence="2" id="KW-0328">Glycosyltransferase</keyword>
<evidence type="ECO:0000313" key="6">
    <source>
        <dbReference type="EMBL" id="VUD71996.1"/>
    </source>
</evidence>
<evidence type="ECO:0000256" key="1">
    <source>
        <dbReference type="ARBA" id="ARBA00006739"/>
    </source>
</evidence>
<evidence type="ECO:0000313" key="7">
    <source>
        <dbReference type="Proteomes" id="UP000410984"/>
    </source>
</evidence>
<feature type="domain" description="Glycosyltransferase 2-like" evidence="4">
    <location>
        <begin position="381"/>
        <end position="557"/>
    </location>
</feature>
<evidence type="ECO:0000256" key="3">
    <source>
        <dbReference type="ARBA" id="ARBA00022679"/>
    </source>
</evidence>
<dbReference type="Proteomes" id="UP000410984">
    <property type="component" value="Unassembled WGS sequence"/>
</dbReference>
<dbReference type="OrthoDB" id="9771846at2"/>
<evidence type="ECO:0000256" key="2">
    <source>
        <dbReference type="ARBA" id="ARBA00022676"/>
    </source>
</evidence>
<dbReference type="Pfam" id="PF13439">
    <property type="entry name" value="Glyco_transf_4"/>
    <property type="match status" value="1"/>
</dbReference>
<dbReference type="EMBL" id="CABFPH010000032">
    <property type="protein sequence ID" value="VUD71996.1"/>
    <property type="molecule type" value="Genomic_DNA"/>
</dbReference>
<feature type="domain" description="Glycosyltransferase subfamily 4-like N-terminal" evidence="5">
    <location>
        <begin position="666"/>
        <end position="855"/>
    </location>
</feature>
<proteinExistence type="inferred from homology"/>
<accession>A0A509ECJ8</accession>
<dbReference type="Gene3D" id="3.40.50.2000">
    <property type="entry name" value="Glycogen Phosphorylase B"/>
    <property type="match status" value="2"/>
</dbReference>
<dbReference type="Pfam" id="PF00535">
    <property type="entry name" value="Glycos_transf_2"/>
    <property type="match status" value="1"/>
</dbReference>
<dbReference type="Pfam" id="PF13692">
    <property type="entry name" value="Glyco_trans_1_4"/>
    <property type="match status" value="1"/>
</dbReference>
<comment type="similarity">
    <text evidence="1">Belongs to the glycosyltransferase 2 family.</text>
</comment>
<keyword evidence="7" id="KW-1185">Reference proteome</keyword>
<evidence type="ECO:0008006" key="8">
    <source>
        <dbReference type="Google" id="ProtNLM"/>
    </source>
</evidence>
<dbReference type="GO" id="GO:0016757">
    <property type="term" value="F:glycosyltransferase activity"/>
    <property type="evidence" value="ECO:0007669"/>
    <property type="project" value="UniProtKB-KW"/>
</dbReference>
<sequence length="1057" mass="113832">MDLLKYLRRLSLGGQRWLPMQSGPVAWFAVFNGGVVVAVSADVRPEEVRVAARAGRGPDRVLPIARITRTESEALVTAALDPALFGTASAVTVSVTVRGRTRRRRFTTGPGLYAGHLDGVRNYGLEGWISPLFSDPAPQVQLLVDGVAGEPVGLDRFRRELMLPGGQGGWNGFRLLLPHHVLDGSAHRLGVRAGDTVLDLGHWSARPKFHIEAANALRLSGWYFDRSTGDVPTTIRIVSDGITRAEVKTHARPDIKATFGRNWASFSFDDVAFTEGSTLVAGPEGTGVVVGQIGDAVLARVAARRGEARALLLGGEGRPSEPTATLPERSALRRRIREEDRVCDARIAFRPSTRASIQAAPVAPRAHALRVNPGPLPPVCAIVPVYNGLDDLKLCLASLIPQLRVGRIRALVINDGSPDPAVATVLADLAARGVPGLTILHNPENLGFIGTVNRGLSLLEPGEDALLVNADTILPPGAVERLSRHCHGRRGIASVTPMSNTATLLSFPSLTLRNRPALGLDVEALDRAFQAEGAEPAEIPTGVGFCMHMNRAALDEVGPLSPDWGRGYCEEVDWCLSARDLGWIHLAATDTFVMHEGSVSFTNTTRLELLATNHARLEALYPEYNEELTALTRSDPFERLRIAVLLRLLAGRFRRFTLHLTHGLGGGTKRYVNDLRMLPREQDHEVAILAPVDDTGEDTRLELAFDGAETTLTLSPDRVPDLLSALEASGVSVSLHVNSRLTYGSGLLERLLSGDRPYVVMLHDFQWYCPRVNLTDGRKFYCGEPPPDVCQLCVGGGVDYNFADQAALIETDLDAFLGFNTRILRGAQRLLAPSQDTADRYRARLGLDDIVVVPHPEPHAGQGPQPSGRVAPVPAAPPAAGPLRIAVVGAIGAHKGFELLLRMAERAARDRIPFFLTVIGYTPDTPSLVRYGNVEVTGAYAPAELGARLAAAEPDFVLLPSVWPETYSYVLSEIWDAGFPVVAFDFGAPAERIRSAGGGVLIPPTRDPRALLDTLFALRDGPIPAEVPALDPTRYASLDAYARAGGIGPDGFALEPG</sequence>
<keyword evidence="3" id="KW-0808">Transferase</keyword>
<evidence type="ECO:0000259" key="5">
    <source>
        <dbReference type="Pfam" id="PF13439"/>
    </source>
</evidence>
<dbReference type="InterPro" id="IPR001173">
    <property type="entry name" value="Glyco_trans_2-like"/>
</dbReference>
<dbReference type="AlphaFoldDB" id="A0A509ECJ8"/>
<dbReference type="RefSeq" id="WP_142583360.1">
    <property type="nucleotide sequence ID" value="NZ_CABFPH010000032.1"/>
</dbReference>
<dbReference type="PANTHER" id="PTHR43179">
    <property type="entry name" value="RHAMNOSYLTRANSFERASE WBBL"/>
    <property type="match status" value="1"/>
</dbReference>
<gene>
    <name evidence="6" type="ORF">MET9862_02589</name>
</gene>
<dbReference type="SUPFAM" id="SSF53448">
    <property type="entry name" value="Nucleotide-diphospho-sugar transferases"/>
    <property type="match status" value="1"/>
</dbReference>
<dbReference type="SUPFAM" id="SSF53756">
    <property type="entry name" value="UDP-Glycosyltransferase/glycogen phosphorylase"/>
    <property type="match status" value="1"/>
</dbReference>
<dbReference type="InterPro" id="IPR028098">
    <property type="entry name" value="Glyco_trans_4-like_N"/>
</dbReference>